<dbReference type="Pfam" id="PF00155">
    <property type="entry name" value="Aminotran_1_2"/>
    <property type="match status" value="1"/>
</dbReference>
<evidence type="ECO:0000256" key="6">
    <source>
        <dbReference type="ARBA" id="ARBA00022605"/>
    </source>
</evidence>
<dbReference type="InterPro" id="IPR015422">
    <property type="entry name" value="PyrdxlP-dep_Trfase_small"/>
</dbReference>
<comment type="caution">
    <text evidence="13">The sequence shown here is derived from an EMBL/GenBank/DDBJ whole genome shotgun (WGS) entry which is preliminary data.</text>
</comment>
<dbReference type="CDD" id="cd00609">
    <property type="entry name" value="AAT_like"/>
    <property type="match status" value="1"/>
</dbReference>
<keyword evidence="5 13" id="KW-0032">Aminotransferase</keyword>
<feature type="domain" description="Aminotransferase class I/classII large" evidence="12">
    <location>
        <begin position="29"/>
        <end position="342"/>
    </location>
</feature>
<dbReference type="InterPro" id="IPR001917">
    <property type="entry name" value="Aminotrans_II_pyridoxalP_BS"/>
</dbReference>
<dbReference type="InterPro" id="IPR004839">
    <property type="entry name" value="Aminotransferase_I/II_large"/>
</dbReference>
<keyword evidence="8 11" id="KW-0663">Pyridoxal phosphate</keyword>
<evidence type="ECO:0000256" key="11">
    <source>
        <dbReference type="RuleBase" id="RU003693"/>
    </source>
</evidence>
<evidence type="ECO:0000259" key="12">
    <source>
        <dbReference type="Pfam" id="PF00155"/>
    </source>
</evidence>
<dbReference type="Proteomes" id="UP001551189">
    <property type="component" value="Unassembled WGS sequence"/>
</dbReference>
<evidence type="ECO:0000256" key="4">
    <source>
        <dbReference type="ARBA" id="ARBA00012748"/>
    </source>
</evidence>
<dbReference type="InterPro" id="IPR050106">
    <property type="entry name" value="HistidinolP_aminotransfase"/>
</dbReference>
<reference evidence="13 14" key="1">
    <citation type="submission" date="2024-06" db="EMBL/GenBank/DDBJ databases">
        <title>The Natural Products Discovery Center: Release of the First 8490 Sequenced Strains for Exploring Actinobacteria Biosynthetic Diversity.</title>
        <authorList>
            <person name="Kalkreuter E."/>
            <person name="Kautsar S.A."/>
            <person name="Yang D."/>
            <person name="Bader C.D."/>
            <person name="Teijaro C.N."/>
            <person name="Fluegel L."/>
            <person name="Davis C.M."/>
            <person name="Simpson J.R."/>
            <person name="Lauterbach L."/>
            <person name="Steele A.D."/>
            <person name="Gui C."/>
            <person name="Meng S."/>
            <person name="Li G."/>
            <person name="Viehrig K."/>
            <person name="Ye F."/>
            <person name="Su P."/>
            <person name="Kiefer A.F."/>
            <person name="Nichols A."/>
            <person name="Cepeda A.J."/>
            <person name="Yan W."/>
            <person name="Fan B."/>
            <person name="Jiang Y."/>
            <person name="Adhikari A."/>
            <person name="Zheng C.-J."/>
            <person name="Schuster L."/>
            <person name="Cowan T.M."/>
            <person name="Smanski M.J."/>
            <person name="Chevrette M.G."/>
            <person name="De Carvalho L.P.S."/>
            <person name="Shen B."/>
        </authorList>
    </citation>
    <scope>NUCLEOTIDE SEQUENCE [LARGE SCALE GENOMIC DNA]</scope>
    <source>
        <strain evidence="13 14">NPDC046851</strain>
    </source>
</reference>
<dbReference type="PANTHER" id="PTHR43643:SF6">
    <property type="entry name" value="HISTIDINOL-PHOSPHATE AMINOTRANSFERASE"/>
    <property type="match status" value="1"/>
</dbReference>
<evidence type="ECO:0000256" key="5">
    <source>
        <dbReference type="ARBA" id="ARBA00022576"/>
    </source>
</evidence>
<evidence type="ECO:0000256" key="10">
    <source>
        <dbReference type="ARBA" id="ARBA00047481"/>
    </source>
</evidence>
<dbReference type="PANTHER" id="PTHR43643">
    <property type="entry name" value="HISTIDINOL-PHOSPHATE AMINOTRANSFERASE 2"/>
    <property type="match status" value="1"/>
</dbReference>
<name>A0ABV3BA07_9ACTN</name>
<evidence type="ECO:0000256" key="9">
    <source>
        <dbReference type="ARBA" id="ARBA00023102"/>
    </source>
</evidence>
<evidence type="ECO:0000313" key="13">
    <source>
        <dbReference type="EMBL" id="MEU6806275.1"/>
    </source>
</evidence>
<evidence type="ECO:0000256" key="1">
    <source>
        <dbReference type="ARBA" id="ARBA00001933"/>
    </source>
</evidence>
<keyword evidence="6" id="KW-0028">Amino-acid biosynthesis</keyword>
<gene>
    <name evidence="13" type="ORF">ABZ931_35595</name>
</gene>
<comment type="pathway">
    <text evidence="2">Amino-acid biosynthesis; L-histidine biosynthesis; L-histidine from 5-phospho-alpha-D-ribose 1-diphosphate: step 7/9.</text>
</comment>
<dbReference type="EMBL" id="JBEYXT010000288">
    <property type="protein sequence ID" value="MEU6806275.1"/>
    <property type="molecule type" value="Genomic_DNA"/>
</dbReference>
<dbReference type="SUPFAM" id="SSF53383">
    <property type="entry name" value="PLP-dependent transferases"/>
    <property type="match status" value="1"/>
</dbReference>
<evidence type="ECO:0000256" key="8">
    <source>
        <dbReference type="ARBA" id="ARBA00022898"/>
    </source>
</evidence>
<keyword evidence="9" id="KW-0368">Histidine biosynthesis</keyword>
<dbReference type="InterPro" id="IPR015421">
    <property type="entry name" value="PyrdxlP-dep_Trfase_major"/>
</dbReference>
<keyword evidence="14" id="KW-1185">Reference proteome</keyword>
<protein>
    <recommendedName>
        <fullName evidence="4">histidinol-phosphate transaminase</fullName>
        <ecNumber evidence="4">2.6.1.9</ecNumber>
    </recommendedName>
</protein>
<evidence type="ECO:0000256" key="3">
    <source>
        <dbReference type="ARBA" id="ARBA00007970"/>
    </source>
</evidence>
<dbReference type="EC" id="2.6.1.9" evidence="4"/>
<sequence>MLTRTATVHPDGDTVRPLLLHRSENPWGASPKAVAAAQAELVRINRYPDPRHTALIDALAAHHRVTTGSVVVGNGLDEVVMMLALALRDTRRAVVNEATFQGYPKSLEAVGLDVVRIPLDHHRVGPAALMEEMENGAALVFVCNPHNPTGSVLDAGAVKDLCETAHATGSHLVFDEAYAEFADDSFTSALPWAREGGPVSVLRTFSKAYGLASLRVGALIGCPDLVSRMWAVQDAMPFHVNRLAQAAARAALEDQAFLEQTRVRTATARATLCCGLDRLGITYLPSQTNFVTVHLPGIAAEVTRHLLADHIHVRHTTDMGMPDWIRISLGTPSDVLTLVRRLEAALTTTDQEASR</sequence>
<comment type="cofactor">
    <cofactor evidence="1 11">
        <name>pyridoxal 5'-phosphate</name>
        <dbReference type="ChEBI" id="CHEBI:597326"/>
    </cofactor>
</comment>
<organism evidence="13 14">
    <name type="scientific">Streptomyces neyagawaensis</name>
    <dbReference type="NCBI Taxonomy" id="42238"/>
    <lineage>
        <taxon>Bacteria</taxon>
        <taxon>Bacillati</taxon>
        <taxon>Actinomycetota</taxon>
        <taxon>Actinomycetes</taxon>
        <taxon>Kitasatosporales</taxon>
        <taxon>Streptomycetaceae</taxon>
        <taxon>Streptomyces</taxon>
    </lineage>
</organism>
<dbReference type="RefSeq" id="WP_359701801.1">
    <property type="nucleotide sequence ID" value="NZ_JBEYXT010000288.1"/>
</dbReference>
<proteinExistence type="inferred from homology"/>
<dbReference type="Gene3D" id="3.40.640.10">
    <property type="entry name" value="Type I PLP-dependent aspartate aminotransferase-like (Major domain)"/>
    <property type="match status" value="1"/>
</dbReference>
<accession>A0ABV3BA07</accession>
<dbReference type="GO" id="GO:0004400">
    <property type="term" value="F:histidinol-phosphate transaminase activity"/>
    <property type="evidence" value="ECO:0007669"/>
    <property type="project" value="UniProtKB-EC"/>
</dbReference>
<dbReference type="PROSITE" id="PS00599">
    <property type="entry name" value="AA_TRANSFER_CLASS_2"/>
    <property type="match status" value="1"/>
</dbReference>
<evidence type="ECO:0000313" key="14">
    <source>
        <dbReference type="Proteomes" id="UP001551189"/>
    </source>
</evidence>
<comment type="similarity">
    <text evidence="3">Belongs to the class-II pyridoxal-phosphate-dependent aminotransferase family. Histidinol-phosphate aminotransferase subfamily.</text>
</comment>
<keyword evidence="7 13" id="KW-0808">Transferase</keyword>
<evidence type="ECO:0000256" key="2">
    <source>
        <dbReference type="ARBA" id="ARBA00005011"/>
    </source>
</evidence>
<dbReference type="InterPro" id="IPR015424">
    <property type="entry name" value="PyrdxlP-dep_Trfase"/>
</dbReference>
<comment type="catalytic activity">
    <reaction evidence="10">
        <text>L-histidinol phosphate + 2-oxoglutarate = 3-(imidazol-4-yl)-2-oxopropyl phosphate + L-glutamate</text>
        <dbReference type="Rhea" id="RHEA:23744"/>
        <dbReference type="ChEBI" id="CHEBI:16810"/>
        <dbReference type="ChEBI" id="CHEBI:29985"/>
        <dbReference type="ChEBI" id="CHEBI:57766"/>
        <dbReference type="ChEBI" id="CHEBI:57980"/>
        <dbReference type="EC" id="2.6.1.9"/>
    </reaction>
</comment>
<dbReference type="Gene3D" id="3.90.1150.10">
    <property type="entry name" value="Aspartate Aminotransferase, domain 1"/>
    <property type="match status" value="1"/>
</dbReference>
<evidence type="ECO:0000256" key="7">
    <source>
        <dbReference type="ARBA" id="ARBA00022679"/>
    </source>
</evidence>